<dbReference type="Proteomes" id="UP000886885">
    <property type="component" value="Unassembled WGS sequence"/>
</dbReference>
<name>A0A8X8C0V8_POPTO</name>
<gene>
    <name evidence="2" type="ORF">POTOM_061824</name>
</gene>
<reference evidence="2" key="1">
    <citation type="journal article" date="2020" name="bioRxiv">
        <title>Hybrid origin of Populus tomentosa Carr. identified through genome sequencing and phylogenomic analysis.</title>
        <authorList>
            <person name="An X."/>
            <person name="Gao K."/>
            <person name="Chen Z."/>
            <person name="Li J."/>
            <person name="Yang X."/>
            <person name="Yang X."/>
            <person name="Zhou J."/>
            <person name="Guo T."/>
            <person name="Zhao T."/>
            <person name="Huang S."/>
            <person name="Miao D."/>
            <person name="Khan W.U."/>
            <person name="Rao P."/>
            <person name="Ye M."/>
            <person name="Lei B."/>
            <person name="Liao W."/>
            <person name="Wang J."/>
            <person name="Ji L."/>
            <person name="Li Y."/>
            <person name="Guo B."/>
            <person name="Mustafa N.S."/>
            <person name="Li S."/>
            <person name="Yun Q."/>
            <person name="Keller S.R."/>
            <person name="Mao J."/>
            <person name="Zhang R."/>
            <person name="Strauss S.H."/>
        </authorList>
    </citation>
    <scope>NUCLEOTIDE SEQUENCE</scope>
    <source>
        <strain evidence="2">GM15</strain>
        <tissue evidence="2">Leaf</tissue>
    </source>
</reference>
<accession>A0A8X8C0V8</accession>
<keyword evidence="3" id="KW-1185">Reference proteome</keyword>
<keyword evidence="1" id="KW-0812">Transmembrane</keyword>
<protein>
    <submittedName>
        <fullName evidence="2">Uncharacterized protein</fullName>
    </submittedName>
</protein>
<sequence length="744" mass="82209">MEGSPQLCCCLWSRLWLILFWIVGGFDRGLLGSLHGVAKYSMSPDWLFLRFRSFSTWGFYQVAGVPISSAFGWNLCMACIASSCALRLGCSWPKLAGSWLRPQSSRLLALSSLPTYVAFLRQRFKSLLPPIQLKRSHEESVQEGTRFHLFFFGTVPVPSPSIQASEVPVLSLLSLSPTIRDSSGAVIVPSSSWFDGFGDEYFAGEEPISGAVFVTPSGPTVLTTVAINGVFDLIAGGLIPSDHHEAFPSCSSVFVEAPVLFAGAMNVLIFGCCLLPLLLIGLLDWNSYVLLVDSWTILPCNLSPDYGKVFCLYAQALKLGISGILDTLMMYPLTTMRPSPHIVLILWTLGSVACSLLYAGASNHLAGCSYVLDVVVAPAVDWVAWFSAFLCWSLTYVAWLAKMLCWLDVLSEDILLLLGLCLASWGGFKLCGFFMECRWGLICPLYALYVDDMDSINLGNRGELSFFSPLLSGEVLDEDCPIINPVGIVVLIWSFRPAEAFWLDYLHYALFVAAKDSFNLGEVLSPNAWATVFISRWRVLDGGCPSPNKVVIVVLNLVGSALAAILWDPAETIHTMLSILLPWIPSIWFISRWRVLDGGCPSLNKVDIVVLNLVGSALAAILWDPVETIPTMLSMLLPWIPSTWVHYPSWRMVTCSMPAVAWPRFWVSGWMSQSSTSCWNSFGWRSSFGWELGEVHTFGVDGRLSSFLKLLLGYYSIFTVGVELPRRFSSDLQQKNLCSCTVQL</sequence>
<keyword evidence="1" id="KW-1133">Transmembrane helix</keyword>
<feature type="transmembrane region" description="Helical" evidence="1">
    <location>
        <begin position="259"/>
        <end position="283"/>
    </location>
</feature>
<keyword evidence="1" id="KW-0472">Membrane</keyword>
<comment type="caution">
    <text evidence="2">The sequence shown here is derived from an EMBL/GenBank/DDBJ whole genome shotgun (WGS) entry which is preliminary data.</text>
</comment>
<feature type="transmembrane region" description="Helical" evidence="1">
    <location>
        <begin position="15"/>
        <end position="38"/>
    </location>
</feature>
<proteinExistence type="predicted"/>
<evidence type="ECO:0000256" key="1">
    <source>
        <dbReference type="SAM" id="Phobius"/>
    </source>
</evidence>
<feature type="transmembrane region" description="Helical" evidence="1">
    <location>
        <begin position="58"/>
        <end position="86"/>
    </location>
</feature>
<evidence type="ECO:0000313" key="2">
    <source>
        <dbReference type="EMBL" id="KAG6735564.1"/>
    </source>
</evidence>
<feature type="transmembrane region" description="Helical" evidence="1">
    <location>
        <begin position="382"/>
        <end position="401"/>
    </location>
</feature>
<feature type="transmembrane region" description="Helical" evidence="1">
    <location>
        <begin position="343"/>
        <end position="362"/>
    </location>
</feature>
<dbReference type="EMBL" id="JAAWWB010002007">
    <property type="protein sequence ID" value="KAG6735564.1"/>
    <property type="molecule type" value="Genomic_DNA"/>
</dbReference>
<feature type="transmembrane region" description="Helical" evidence="1">
    <location>
        <begin position="312"/>
        <end position="331"/>
    </location>
</feature>
<evidence type="ECO:0000313" key="3">
    <source>
        <dbReference type="Proteomes" id="UP000886885"/>
    </source>
</evidence>
<dbReference type="AlphaFoldDB" id="A0A8X8C0V8"/>
<organism evidence="2 3">
    <name type="scientific">Populus tomentosa</name>
    <name type="common">Chinese white poplar</name>
    <dbReference type="NCBI Taxonomy" id="118781"/>
    <lineage>
        <taxon>Eukaryota</taxon>
        <taxon>Viridiplantae</taxon>
        <taxon>Streptophyta</taxon>
        <taxon>Embryophyta</taxon>
        <taxon>Tracheophyta</taxon>
        <taxon>Spermatophyta</taxon>
        <taxon>Magnoliopsida</taxon>
        <taxon>eudicotyledons</taxon>
        <taxon>Gunneridae</taxon>
        <taxon>Pentapetalae</taxon>
        <taxon>rosids</taxon>
        <taxon>fabids</taxon>
        <taxon>Malpighiales</taxon>
        <taxon>Salicaceae</taxon>
        <taxon>Saliceae</taxon>
        <taxon>Populus</taxon>
    </lineage>
</organism>